<keyword evidence="1" id="KW-1277">Toxin-antitoxin system</keyword>
<evidence type="ECO:0000256" key="1">
    <source>
        <dbReference type="ARBA" id="ARBA00022649"/>
    </source>
</evidence>
<dbReference type="STRING" id="715226.ABI_11950"/>
<evidence type="ECO:0000313" key="2">
    <source>
        <dbReference type="EMBL" id="EGF92758.1"/>
    </source>
</evidence>
<dbReference type="HOGENOM" id="CLU_147162_5_1_5"/>
<dbReference type="Pfam" id="PF05016">
    <property type="entry name" value="ParE_toxin"/>
    <property type="match status" value="1"/>
</dbReference>
<evidence type="ECO:0000313" key="3">
    <source>
        <dbReference type="Proteomes" id="UP000006512"/>
    </source>
</evidence>
<reference evidence="3" key="1">
    <citation type="submission" date="2011-03" db="EMBL/GenBank/DDBJ databases">
        <title>Draft genome sequence of Brevundimonas diminuta.</title>
        <authorList>
            <person name="Brown P.J.B."/>
            <person name="Buechlein A."/>
            <person name="Hemmerich C."/>
            <person name="Brun Y.V."/>
        </authorList>
    </citation>
    <scope>NUCLEOTIDE SEQUENCE [LARGE SCALE GENOMIC DNA]</scope>
    <source>
        <strain evidence="3">C19</strain>
    </source>
</reference>
<dbReference type="Proteomes" id="UP000006512">
    <property type="component" value="Unassembled WGS sequence"/>
</dbReference>
<gene>
    <name evidence="2" type="ORF">ABI_11950</name>
</gene>
<protein>
    <submittedName>
        <fullName evidence="2">Plasmid stabilization system family protein</fullName>
    </submittedName>
</protein>
<name>F4QHM1_9CAUL</name>
<dbReference type="AlphaFoldDB" id="F4QHM1"/>
<proteinExistence type="predicted"/>
<dbReference type="InterPro" id="IPR035093">
    <property type="entry name" value="RelE/ParE_toxin_dom_sf"/>
</dbReference>
<accession>F4QHM1</accession>
<sequence length="94" mass="10657">MTARAAADLRRLFHSINGSDSLAARHWFNGLEAAILGLSEFPARHPATPENPTLRHLLYPSQSYVYRIIFTLDEANSLVKVLHIRHGSQKPLRR</sequence>
<organism evidence="2 3">
    <name type="scientific">Asticcacaulis biprosthecium C19</name>
    <dbReference type="NCBI Taxonomy" id="715226"/>
    <lineage>
        <taxon>Bacteria</taxon>
        <taxon>Pseudomonadati</taxon>
        <taxon>Pseudomonadota</taxon>
        <taxon>Alphaproteobacteria</taxon>
        <taxon>Caulobacterales</taxon>
        <taxon>Caulobacteraceae</taxon>
        <taxon>Asticcacaulis</taxon>
    </lineage>
</organism>
<keyword evidence="3" id="KW-1185">Reference proteome</keyword>
<dbReference type="eggNOG" id="COG3668">
    <property type="taxonomic scope" value="Bacteria"/>
</dbReference>
<dbReference type="EMBL" id="GL883077">
    <property type="protein sequence ID" value="EGF92758.1"/>
    <property type="molecule type" value="Genomic_DNA"/>
</dbReference>
<dbReference type="Gene3D" id="3.30.2310.20">
    <property type="entry name" value="RelE-like"/>
    <property type="match status" value="1"/>
</dbReference>
<dbReference type="InterPro" id="IPR007712">
    <property type="entry name" value="RelE/ParE_toxin"/>
</dbReference>